<dbReference type="InterPro" id="IPR037401">
    <property type="entry name" value="SnoaL-like"/>
</dbReference>
<protein>
    <recommendedName>
        <fullName evidence="2">SnoaL-like domain-containing protein</fullName>
    </recommendedName>
</protein>
<dbReference type="OMA" id="MGKNTEY"/>
<dbReference type="InterPro" id="IPR032710">
    <property type="entry name" value="NTF2-like_dom_sf"/>
</dbReference>
<sequence>MDLQRHRIKKNVLNKSWERHRILAMASKGDSESWQDSLSPTQIVDQYYRCINDKDLRHLDEYISEDACFDDYAFTKPFHGKEEVMRFLGQLTQCMGRNVKFKVKHIYEGEDLTAAVNWHLEWKKKQIPFTRGCTFFKLSNEGQNMIIWRAEVLIESPIKPGSVVLTLLKNVTSIFDDYPSVTEWFLKSPQAILTWILRIYNIFVAPWLNPLLDGYIKLWSFFVRLLNSAITLGIFISKIFIK</sequence>
<accession>A0A151TJU4</accession>
<dbReference type="CDD" id="cd00531">
    <property type="entry name" value="NTF2_like"/>
    <property type="match status" value="1"/>
</dbReference>
<keyword evidence="1" id="KW-0812">Transmembrane</keyword>
<keyword evidence="1" id="KW-1133">Transmembrane helix</keyword>
<evidence type="ECO:0000313" key="3">
    <source>
        <dbReference type="EMBL" id="KYP67324.1"/>
    </source>
</evidence>
<feature type="transmembrane region" description="Helical" evidence="1">
    <location>
        <begin position="221"/>
        <end position="241"/>
    </location>
</feature>
<dbReference type="AlphaFoldDB" id="A0A151TJU4"/>
<dbReference type="Pfam" id="PF12680">
    <property type="entry name" value="SnoaL_2"/>
    <property type="match status" value="1"/>
</dbReference>
<feature type="domain" description="SnoaL-like" evidence="2">
    <location>
        <begin position="44"/>
        <end position="142"/>
    </location>
</feature>
<dbReference type="SUPFAM" id="SSF54427">
    <property type="entry name" value="NTF2-like"/>
    <property type="match status" value="1"/>
</dbReference>
<feature type="transmembrane region" description="Helical" evidence="1">
    <location>
        <begin position="192"/>
        <end position="209"/>
    </location>
</feature>
<dbReference type="Proteomes" id="UP000075243">
    <property type="component" value="Chromosome 6"/>
</dbReference>
<dbReference type="Gramene" id="C.cajan_13243.t">
    <property type="protein sequence ID" value="C.cajan_13243.t"/>
    <property type="gene ID" value="C.cajan_13243"/>
</dbReference>
<dbReference type="Gene3D" id="3.10.450.50">
    <property type="match status" value="1"/>
</dbReference>
<keyword evidence="1" id="KW-0472">Membrane</keyword>
<dbReference type="PANTHER" id="PTHR33698">
    <property type="entry name" value="NUCLEAR TRANSPORT FACTOR 2 (NTF2)-LIKE PROTEIN"/>
    <property type="match status" value="1"/>
</dbReference>
<evidence type="ECO:0000256" key="1">
    <source>
        <dbReference type="SAM" id="Phobius"/>
    </source>
</evidence>
<evidence type="ECO:0000313" key="4">
    <source>
        <dbReference type="Proteomes" id="UP000075243"/>
    </source>
</evidence>
<proteinExistence type="predicted"/>
<organism evidence="3 4">
    <name type="scientific">Cajanus cajan</name>
    <name type="common">Pigeon pea</name>
    <name type="synonym">Cajanus indicus</name>
    <dbReference type="NCBI Taxonomy" id="3821"/>
    <lineage>
        <taxon>Eukaryota</taxon>
        <taxon>Viridiplantae</taxon>
        <taxon>Streptophyta</taxon>
        <taxon>Embryophyta</taxon>
        <taxon>Tracheophyta</taxon>
        <taxon>Spermatophyta</taxon>
        <taxon>Magnoliopsida</taxon>
        <taxon>eudicotyledons</taxon>
        <taxon>Gunneridae</taxon>
        <taxon>Pentapetalae</taxon>
        <taxon>rosids</taxon>
        <taxon>fabids</taxon>
        <taxon>Fabales</taxon>
        <taxon>Fabaceae</taxon>
        <taxon>Papilionoideae</taxon>
        <taxon>50 kb inversion clade</taxon>
        <taxon>NPAAA clade</taxon>
        <taxon>indigoferoid/millettioid clade</taxon>
        <taxon>Phaseoleae</taxon>
        <taxon>Cajanus</taxon>
    </lineage>
</organism>
<gene>
    <name evidence="3" type="ORF">KK1_013651</name>
</gene>
<dbReference type="PANTHER" id="PTHR33698:SF1">
    <property type="entry name" value="NUCLEAR TRANSPORT FACTOR 2 (NTF2) FAMILY PROTEIN"/>
    <property type="match status" value="1"/>
</dbReference>
<keyword evidence="4" id="KW-1185">Reference proteome</keyword>
<evidence type="ECO:0000259" key="2">
    <source>
        <dbReference type="Pfam" id="PF12680"/>
    </source>
</evidence>
<name>A0A151TJU4_CAJCA</name>
<dbReference type="EMBL" id="CM003608">
    <property type="protein sequence ID" value="KYP67324.1"/>
    <property type="molecule type" value="Genomic_DNA"/>
</dbReference>
<reference evidence="3 4" key="1">
    <citation type="journal article" date="2012" name="Nat. Biotechnol.">
        <title>Draft genome sequence of pigeonpea (Cajanus cajan), an orphan legume crop of resource-poor farmers.</title>
        <authorList>
            <person name="Varshney R.K."/>
            <person name="Chen W."/>
            <person name="Li Y."/>
            <person name="Bharti A.K."/>
            <person name="Saxena R.K."/>
            <person name="Schlueter J.A."/>
            <person name="Donoghue M.T."/>
            <person name="Azam S."/>
            <person name="Fan G."/>
            <person name="Whaley A.M."/>
            <person name="Farmer A.D."/>
            <person name="Sheridan J."/>
            <person name="Iwata A."/>
            <person name="Tuteja R."/>
            <person name="Penmetsa R.V."/>
            <person name="Wu W."/>
            <person name="Upadhyaya H.D."/>
            <person name="Yang S.P."/>
            <person name="Shah T."/>
            <person name="Saxena K.B."/>
            <person name="Michael T."/>
            <person name="McCombie W.R."/>
            <person name="Yang B."/>
            <person name="Zhang G."/>
            <person name="Yang H."/>
            <person name="Wang J."/>
            <person name="Spillane C."/>
            <person name="Cook D.R."/>
            <person name="May G.D."/>
            <person name="Xu X."/>
            <person name="Jackson S.A."/>
        </authorList>
    </citation>
    <scope>NUCLEOTIDE SEQUENCE [LARGE SCALE GENOMIC DNA]</scope>
    <source>
        <strain evidence="4">cv. Asha</strain>
    </source>
</reference>